<proteinExistence type="predicted"/>
<comment type="caution">
    <text evidence="1">The sequence shown here is derived from an EMBL/GenBank/DDBJ whole genome shotgun (WGS) entry which is preliminary data.</text>
</comment>
<dbReference type="Proteomes" id="UP000657931">
    <property type="component" value="Unassembled WGS sequence"/>
</dbReference>
<protein>
    <submittedName>
        <fullName evidence="1">Uncharacterized protein</fullName>
    </submittedName>
</protein>
<keyword evidence="2" id="KW-1185">Reference proteome</keyword>
<accession>A0ABR8QMU3</accession>
<evidence type="ECO:0000313" key="1">
    <source>
        <dbReference type="EMBL" id="MBD7936842.1"/>
    </source>
</evidence>
<dbReference type="RefSeq" id="WP_191812435.1">
    <property type="nucleotide sequence ID" value="NZ_JACSQT010000002.1"/>
</dbReference>
<dbReference type="EMBL" id="JACSQT010000002">
    <property type="protein sequence ID" value="MBD7936842.1"/>
    <property type="molecule type" value="Genomic_DNA"/>
</dbReference>
<organism evidence="1 2">
    <name type="scientific">Cytobacillus stercorigallinarum</name>
    <dbReference type="NCBI Taxonomy" id="2762240"/>
    <lineage>
        <taxon>Bacteria</taxon>
        <taxon>Bacillati</taxon>
        <taxon>Bacillota</taxon>
        <taxon>Bacilli</taxon>
        <taxon>Bacillales</taxon>
        <taxon>Bacillaceae</taxon>
        <taxon>Cytobacillus</taxon>
    </lineage>
</organism>
<sequence>MKKVISILFVIIIVCIFFNQWDQFITDGQTVNAHESAQTKVTIHSGENSVRVIQTISTLSDESIYEMIVPKKASNWTCTYDNKGECKSVWGAENIIETKGSQLHITYSLPINQKTNTLIREWLFQLKGVTIDHVELKIIESHHRNGTWMAGIPLSGFVKEDLIDYYSFSGHANNPALLWHKGEINTEQNDKYYTYYGNHYHEIKELMQKHEEKVKEAKFLNIITTNQLKSGLYEGILILPSGESLERELVEALYFYAIESEEIEWFLDLLTSFIIDENPRFALSKFAFNELKEKLTASELEQLVANISDLDESFVPEDMDEILYQITGKQTNFFAELFRNKQPVSLELFTMKDYYWKDKKFTVKIIEIDGIEWVPLQKTMSFLELETERLSETEWVIFDEEDVYRLYSDQSIFIKNEEVFGLLEHPLKKMNGEYYLEKKWLQSIFRIHLKEEGNKVYFDM</sequence>
<gene>
    <name evidence="1" type="ORF">H9655_07350</name>
</gene>
<reference evidence="1 2" key="1">
    <citation type="submission" date="2020-08" db="EMBL/GenBank/DDBJ databases">
        <title>A Genomic Blueprint of the Chicken Gut Microbiome.</title>
        <authorList>
            <person name="Gilroy R."/>
            <person name="Ravi A."/>
            <person name="Getino M."/>
            <person name="Pursley I."/>
            <person name="Horton D.L."/>
            <person name="Alikhan N.-F."/>
            <person name="Baker D."/>
            <person name="Gharbi K."/>
            <person name="Hall N."/>
            <person name="Watson M."/>
            <person name="Adriaenssens E.M."/>
            <person name="Foster-Nyarko E."/>
            <person name="Jarju S."/>
            <person name="Secka A."/>
            <person name="Antonio M."/>
            <person name="Oren A."/>
            <person name="Chaudhuri R."/>
            <person name="La Ragione R.M."/>
            <person name="Hildebrand F."/>
            <person name="Pallen M.J."/>
        </authorList>
    </citation>
    <scope>NUCLEOTIDE SEQUENCE [LARGE SCALE GENOMIC DNA]</scope>
    <source>
        <strain evidence="1 2">Sa5YUA1</strain>
    </source>
</reference>
<name>A0ABR8QMU3_9BACI</name>
<evidence type="ECO:0000313" key="2">
    <source>
        <dbReference type="Proteomes" id="UP000657931"/>
    </source>
</evidence>